<dbReference type="NCBIfam" id="TIGR02250">
    <property type="entry name" value="FCP1_euk"/>
    <property type="match status" value="1"/>
</dbReference>
<dbReference type="InterPro" id="IPR036412">
    <property type="entry name" value="HAD-like_sf"/>
</dbReference>
<evidence type="ECO:0000259" key="7">
    <source>
        <dbReference type="PROSITE" id="PS50969"/>
    </source>
</evidence>
<keyword evidence="3 6" id="KW-0539">Nucleus</keyword>
<name>V4LW04_EUTSA</name>
<evidence type="ECO:0000313" key="8">
    <source>
        <dbReference type="EMBL" id="ESQ46692.1"/>
    </source>
</evidence>
<evidence type="ECO:0000256" key="5">
    <source>
        <dbReference type="ARBA" id="ARBA00048336"/>
    </source>
</evidence>
<evidence type="ECO:0000256" key="3">
    <source>
        <dbReference type="ARBA" id="ARBA00023242"/>
    </source>
</evidence>
<comment type="subcellular location">
    <subcellularLocation>
        <location evidence="1 6">Nucleus</location>
    </subcellularLocation>
</comment>
<evidence type="ECO:0000256" key="1">
    <source>
        <dbReference type="ARBA" id="ARBA00004123"/>
    </source>
</evidence>
<dbReference type="Proteomes" id="UP000030689">
    <property type="component" value="Unassembled WGS sequence"/>
</dbReference>
<dbReference type="Gramene" id="ESQ46692">
    <property type="protein sequence ID" value="ESQ46692"/>
    <property type="gene ID" value="EUTSA_v10000277mg"/>
</dbReference>
<evidence type="ECO:0000256" key="4">
    <source>
        <dbReference type="ARBA" id="ARBA00047761"/>
    </source>
</evidence>
<dbReference type="KEGG" id="eus:EUTSA_v10000277mg"/>
<gene>
    <name evidence="8" type="ORF">EUTSA_v10000277mg</name>
</gene>
<dbReference type="InterPro" id="IPR004274">
    <property type="entry name" value="FCP1_dom"/>
</dbReference>
<dbReference type="SUPFAM" id="SSF56784">
    <property type="entry name" value="HAD-like"/>
    <property type="match status" value="1"/>
</dbReference>
<dbReference type="PANTHER" id="PTHR23081">
    <property type="entry name" value="RNA POLYMERASE II CTD PHOSPHATASE"/>
    <property type="match status" value="1"/>
</dbReference>
<dbReference type="eggNOG" id="KOG0323">
    <property type="taxonomic scope" value="Eukaryota"/>
</dbReference>
<dbReference type="OMA" id="LWRFNSG"/>
<dbReference type="GO" id="GO:0008420">
    <property type="term" value="F:RNA polymerase II CTD heptapeptide repeat phosphatase activity"/>
    <property type="evidence" value="ECO:0007669"/>
    <property type="project" value="UniProtKB-UniRule"/>
</dbReference>
<dbReference type="Gene3D" id="3.40.50.1000">
    <property type="entry name" value="HAD superfamily/HAD-like"/>
    <property type="match status" value="1"/>
</dbReference>
<keyword evidence="2 6" id="KW-0378">Hydrolase</keyword>
<dbReference type="InterPro" id="IPR023214">
    <property type="entry name" value="HAD_sf"/>
</dbReference>
<dbReference type="PROSITE" id="PS50969">
    <property type="entry name" value="FCP1"/>
    <property type="match status" value="1"/>
</dbReference>
<dbReference type="CDD" id="cd07521">
    <property type="entry name" value="HAD_FCP1-like"/>
    <property type="match status" value="1"/>
</dbReference>
<comment type="catalytic activity">
    <reaction evidence="5 6">
        <text>O-phospho-L-threonyl-[protein] + H2O = L-threonyl-[protein] + phosphate</text>
        <dbReference type="Rhea" id="RHEA:47004"/>
        <dbReference type="Rhea" id="RHEA-COMP:11060"/>
        <dbReference type="Rhea" id="RHEA-COMP:11605"/>
        <dbReference type="ChEBI" id="CHEBI:15377"/>
        <dbReference type="ChEBI" id="CHEBI:30013"/>
        <dbReference type="ChEBI" id="CHEBI:43474"/>
        <dbReference type="ChEBI" id="CHEBI:61977"/>
        <dbReference type="EC" id="3.1.3.16"/>
    </reaction>
</comment>
<evidence type="ECO:0000313" key="9">
    <source>
        <dbReference type="Proteomes" id="UP000030689"/>
    </source>
</evidence>
<feature type="domain" description="FCP1 homology" evidence="7">
    <location>
        <begin position="83"/>
        <end position="253"/>
    </location>
</feature>
<dbReference type="InterPro" id="IPR011947">
    <property type="entry name" value="FCP1_euk"/>
</dbReference>
<dbReference type="EC" id="3.1.3.16" evidence="6"/>
<sequence>MSLVVNSSLQLEPKRRKIEHLAIKDSLFCNCDHWFVRYGICISCNSKVDKSKGICFDYLDEGITMSHKALTFTKRVVSQISWLEDKKLHLVLDLDHTLIHTVRTSQLSESYKYLAGEAKSRKDLWRFNSGYASETLIKLRPFVHGFLKEASEMFSMYVYTKGCHEYAQLVLELIDPDKVYFGERVISRRECPRAKKTLDLVLADERGIVIVDDMCSVWPDHRKNWLQIAKMEEVDESEEKGPLASVLRFLKEVHKGFFSDCSEQELDAMDVRPLLREPSSRSKRKTD</sequence>
<dbReference type="STRING" id="72664.V4LW04"/>
<comment type="function">
    <text evidence="6">This promotes the activity of RNA polymerase II.</text>
</comment>
<dbReference type="InterPro" id="IPR039189">
    <property type="entry name" value="Fcp1"/>
</dbReference>
<dbReference type="AlphaFoldDB" id="V4LW04"/>
<dbReference type="PANTHER" id="PTHR23081:SF21">
    <property type="entry name" value="RNA POLYMERASE II C-TERMINAL DOMAIN PHOSPHATASE-LIKE-RELATED"/>
    <property type="match status" value="1"/>
</dbReference>
<dbReference type="SMART" id="SM00577">
    <property type="entry name" value="CPDc"/>
    <property type="match status" value="1"/>
</dbReference>
<evidence type="ECO:0000256" key="2">
    <source>
        <dbReference type="ARBA" id="ARBA00022801"/>
    </source>
</evidence>
<dbReference type="EMBL" id="KI517426">
    <property type="protein sequence ID" value="ESQ46692.1"/>
    <property type="molecule type" value="Genomic_DNA"/>
</dbReference>
<dbReference type="GO" id="GO:0005634">
    <property type="term" value="C:nucleus"/>
    <property type="evidence" value="ECO:0007669"/>
    <property type="project" value="UniProtKB-SubCell"/>
</dbReference>
<dbReference type="Pfam" id="PF03031">
    <property type="entry name" value="NIF"/>
    <property type="match status" value="1"/>
</dbReference>
<comment type="catalytic activity">
    <reaction evidence="4 6">
        <text>O-phospho-L-seryl-[protein] + H2O = L-seryl-[protein] + phosphate</text>
        <dbReference type="Rhea" id="RHEA:20629"/>
        <dbReference type="Rhea" id="RHEA-COMP:9863"/>
        <dbReference type="Rhea" id="RHEA-COMP:11604"/>
        <dbReference type="ChEBI" id="CHEBI:15377"/>
        <dbReference type="ChEBI" id="CHEBI:29999"/>
        <dbReference type="ChEBI" id="CHEBI:43474"/>
        <dbReference type="ChEBI" id="CHEBI:83421"/>
        <dbReference type="EC" id="3.1.3.16"/>
    </reaction>
</comment>
<evidence type="ECO:0000256" key="6">
    <source>
        <dbReference type="RuleBase" id="RU366066"/>
    </source>
</evidence>
<protein>
    <recommendedName>
        <fullName evidence="6">RNA polymerase II C-terminal domain phosphatase-like</fullName>
        <ecNumber evidence="6">3.1.3.16</ecNumber>
    </recommendedName>
</protein>
<organism evidence="8 9">
    <name type="scientific">Eutrema salsugineum</name>
    <name type="common">Saltwater cress</name>
    <name type="synonym">Sisymbrium salsugineum</name>
    <dbReference type="NCBI Taxonomy" id="72664"/>
    <lineage>
        <taxon>Eukaryota</taxon>
        <taxon>Viridiplantae</taxon>
        <taxon>Streptophyta</taxon>
        <taxon>Embryophyta</taxon>
        <taxon>Tracheophyta</taxon>
        <taxon>Spermatophyta</taxon>
        <taxon>Magnoliopsida</taxon>
        <taxon>eudicotyledons</taxon>
        <taxon>Gunneridae</taxon>
        <taxon>Pentapetalae</taxon>
        <taxon>rosids</taxon>
        <taxon>malvids</taxon>
        <taxon>Brassicales</taxon>
        <taxon>Brassicaceae</taxon>
        <taxon>Eutremeae</taxon>
        <taxon>Eutrema</taxon>
    </lineage>
</organism>
<proteinExistence type="predicted"/>
<reference evidence="8 9" key="1">
    <citation type="journal article" date="2013" name="Front. Plant Sci.">
        <title>The Reference Genome of the Halophytic Plant Eutrema salsugineum.</title>
        <authorList>
            <person name="Yang R."/>
            <person name="Jarvis D.E."/>
            <person name="Chen H."/>
            <person name="Beilstein M.A."/>
            <person name="Grimwood J."/>
            <person name="Jenkins J."/>
            <person name="Shu S."/>
            <person name="Prochnik S."/>
            <person name="Xin M."/>
            <person name="Ma C."/>
            <person name="Schmutz J."/>
            <person name="Wing R.A."/>
            <person name="Mitchell-Olds T."/>
            <person name="Schumaker K.S."/>
            <person name="Wang X."/>
        </authorList>
    </citation>
    <scope>NUCLEOTIDE SEQUENCE [LARGE SCALE GENOMIC DNA]</scope>
</reference>
<accession>V4LW04</accession>
<keyword evidence="9" id="KW-1185">Reference proteome</keyword>